<dbReference type="GO" id="GO:0008194">
    <property type="term" value="F:UDP-glycosyltransferase activity"/>
    <property type="evidence" value="ECO:0007669"/>
    <property type="project" value="InterPro"/>
</dbReference>
<protein>
    <submittedName>
        <fullName evidence="2">UD11 glucuronosyltransferase</fullName>
    </submittedName>
</protein>
<accession>A0A7L4GFQ4</accession>
<name>A0A7L4GFQ4_PODST</name>
<keyword evidence="1 2" id="KW-0808">Transferase</keyword>
<proteinExistence type="predicted"/>
<sequence length="71" mass="8022">SPAAAGKLLVIPMEGSHWLSMKEVLAELSERGHEIVVIAPDSKILIDSSRRYELKSYPVPFKTEEMEELIR</sequence>
<dbReference type="AlphaFoldDB" id="A0A7L4GFQ4"/>
<evidence type="ECO:0000313" key="2">
    <source>
        <dbReference type="EMBL" id="NXX11634.1"/>
    </source>
</evidence>
<dbReference type="OrthoDB" id="5835829at2759"/>
<keyword evidence="3" id="KW-1185">Reference proteome</keyword>
<dbReference type="Pfam" id="PF00201">
    <property type="entry name" value="UDPGT"/>
    <property type="match status" value="1"/>
</dbReference>
<feature type="non-terminal residue" evidence="2">
    <location>
        <position position="71"/>
    </location>
</feature>
<reference evidence="2 3" key="1">
    <citation type="submission" date="2020-02" db="EMBL/GenBank/DDBJ databases">
        <title>Bird 10,000 Genomes (B10K) Project - Family phase.</title>
        <authorList>
            <person name="Zhang G."/>
        </authorList>
    </citation>
    <scope>NUCLEOTIDE SEQUENCE [LARGE SCALE GENOMIC DNA]</scope>
    <source>
        <strain evidence="2">B10K-DU-001-40</strain>
        <tissue evidence="2">Muscle</tissue>
    </source>
</reference>
<evidence type="ECO:0000313" key="3">
    <source>
        <dbReference type="Proteomes" id="UP000584326"/>
    </source>
</evidence>
<organism evidence="2 3">
    <name type="scientific">Podargus strigoides</name>
    <name type="common">Tawny frogmouth</name>
    <name type="synonym">Caprimulgus strigoides</name>
    <dbReference type="NCBI Taxonomy" id="8905"/>
    <lineage>
        <taxon>Eukaryota</taxon>
        <taxon>Metazoa</taxon>
        <taxon>Chordata</taxon>
        <taxon>Craniata</taxon>
        <taxon>Vertebrata</taxon>
        <taxon>Euteleostomi</taxon>
        <taxon>Archelosauria</taxon>
        <taxon>Archosauria</taxon>
        <taxon>Dinosauria</taxon>
        <taxon>Saurischia</taxon>
        <taxon>Theropoda</taxon>
        <taxon>Coelurosauria</taxon>
        <taxon>Aves</taxon>
        <taxon>Neognathae</taxon>
        <taxon>Neoaves</taxon>
        <taxon>Strisores</taxon>
        <taxon>Caprimulgiformes</taxon>
        <taxon>Podargidae</taxon>
        <taxon>Podargus</taxon>
    </lineage>
</organism>
<feature type="non-terminal residue" evidence="2">
    <location>
        <position position="1"/>
    </location>
</feature>
<dbReference type="InterPro" id="IPR002213">
    <property type="entry name" value="UDP_glucos_trans"/>
</dbReference>
<evidence type="ECO:0000256" key="1">
    <source>
        <dbReference type="ARBA" id="ARBA00022679"/>
    </source>
</evidence>
<gene>
    <name evidence="2" type="primary">Ugt1a1_6</name>
    <name evidence="2" type="ORF">PODSTR_R14971</name>
</gene>
<dbReference type="EMBL" id="VZTK01004081">
    <property type="protein sequence ID" value="NXX11634.1"/>
    <property type="molecule type" value="Genomic_DNA"/>
</dbReference>
<dbReference type="Proteomes" id="UP000584326">
    <property type="component" value="Unassembled WGS sequence"/>
</dbReference>
<comment type="caution">
    <text evidence="2">The sequence shown here is derived from an EMBL/GenBank/DDBJ whole genome shotgun (WGS) entry which is preliminary data.</text>
</comment>